<dbReference type="RefSeq" id="WP_340273455.1">
    <property type="nucleotide sequence ID" value="NZ_JBAKIA010000004.1"/>
</dbReference>
<evidence type="ECO:0000256" key="4">
    <source>
        <dbReference type="ARBA" id="ARBA00023004"/>
    </source>
</evidence>
<evidence type="ECO:0000313" key="9">
    <source>
        <dbReference type="Proteomes" id="UP001385499"/>
    </source>
</evidence>
<reference evidence="8 9" key="1">
    <citation type="submission" date="2024-02" db="EMBL/GenBank/DDBJ databases">
        <title>Roseibium algae sp. nov., isolated from marine alga (Grateloupia sp.), showing potential in myo-inositol conversion.</title>
        <authorList>
            <person name="Wang Y."/>
        </authorList>
    </citation>
    <scope>NUCLEOTIDE SEQUENCE [LARGE SCALE GENOMIC DNA]</scope>
    <source>
        <strain evidence="8 9">H3510</strain>
    </source>
</reference>
<dbReference type="InterPro" id="IPR050067">
    <property type="entry name" value="IPM_dehydratase_rel_enz"/>
</dbReference>
<evidence type="ECO:0000256" key="1">
    <source>
        <dbReference type="ARBA" id="ARBA00011271"/>
    </source>
</evidence>
<feature type="domain" description="Aconitase/3-isopropylmalate dehydratase large subunit alpha/beta/alpha" evidence="7">
    <location>
        <begin position="81"/>
        <end position="286"/>
    </location>
</feature>
<dbReference type="InterPro" id="IPR011826">
    <property type="entry name" value="HAcnase/IPMdehydase_lsu_prok"/>
</dbReference>
<evidence type="ECO:0000259" key="7">
    <source>
        <dbReference type="Pfam" id="PF00330"/>
    </source>
</evidence>
<dbReference type="InterPro" id="IPR015931">
    <property type="entry name" value="Acnase/IPM_dHydase_lsu_aba_1/3"/>
</dbReference>
<comment type="subunit">
    <text evidence="1">Heterodimer of LeuC and LeuD.</text>
</comment>
<evidence type="ECO:0000256" key="6">
    <source>
        <dbReference type="ARBA" id="ARBA00023239"/>
    </source>
</evidence>
<evidence type="ECO:0000256" key="5">
    <source>
        <dbReference type="ARBA" id="ARBA00023014"/>
    </source>
</evidence>
<dbReference type="InterPro" id="IPR036008">
    <property type="entry name" value="Aconitase_4Fe-4S_dom"/>
</dbReference>
<proteinExistence type="predicted"/>
<evidence type="ECO:0000256" key="3">
    <source>
        <dbReference type="ARBA" id="ARBA00022723"/>
    </source>
</evidence>
<keyword evidence="2" id="KW-0004">4Fe-4S</keyword>
<dbReference type="InterPro" id="IPR001030">
    <property type="entry name" value="Acoase/IPM_deHydtase_lsu_aba"/>
</dbReference>
<keyword evidence="3" id="KW-0479">Metal-binding</keyword>
<dbReference type="PRINTS" id="PR00415">
    <property type="entry name" value="ACONITASE"/>
</dbReference>
<keyword evidence="5" id="KW-0411">Iron-sulfur</keyword>
<keyword evidence="6" id="KW-0456">Lyase</keyword>
<evidence type="ECO:0000256" key="2">
    <source>
        <dbReference type="ARBA" id="ARBA00022485"/>
    </source>
</evidence>
<dbReference type="SUPFAM" id="SSF53732">
    <property type="entry name" value="Aconitase iron-sulfur domain"/>
    <property type="match status" value="1"/>
</dbReference>
<dbReference type="PANTHER" id="PTHR43822:SF2">
    <property type="entry name" value="HOMOACONITASE, MITOCHONDRIAL"/>
    <property type="match status" value="1"/>
</dbReference>
<dbReference type="Gene3D" id="3.30.499.10">
    <property type="entry name" value="Aconitase, domain 3"/>
    <property type="match status" value="2"/>
</dbReference>
<gene>
    <name evidence="8" type="ORF">V6575_06820</name>
</gene>
<protein>
    <submittedName>
        <fullName evidence="8">3-isopropylmalate dehydratase large subunit</fullName>
    </submittedName>
</protein>
<dbReference type="NCBIfam" id="TIGR02086">
    <property type="entry name" value="IPMI_arch"/>
    <property type="match status" value="1"/>
</dbReference>
<dbReference type="NCBIfam" id="TIGR01343">
    <property type="entry name" value="hacA_fam"/>
    <property type="match status" value="1"/>
</dbReference>
<sequence length="427" mass="45200">MMATTLAQKIICRAAGRDAITPGEVVTARVDLAMLHDSGGPRRVEPILKDLGVGLWDKNKVVLISDHFVPGDTDEGAHILELTRQWAKERKVAFHDGEGICHVVLPERGHLKPGMFVVGGDSHSPTGGAFGTYMFGVGATEMAGVLATGEIWIKMPDTILIEWQNQLCEGVTAKDMMLALCGKLGMDGGQYQAVEYTGDAITALSMQERMTLSNMAAELGAQAGLIAPDETTAAYLESVGSSAPDWQGLRTDPGAELLAHHVFDAAKLAPQVAAPHSPANAAAVTDISDTPVDVAYIGACTGAKYIDLKRAANILRNRKIARRIELMVAPASRKDQDRATSEGIMKVFEDAGAQILPNACGICAGYGTSRLGEDVTCISSTARNFKGRMGAASSKVWLGSPLTVAASAIAGRIVDPRDFLRAEECVS</sequence>
<dbReference type="Pfam" id="PF00330">
    <property type="entry name" value="Aconitase"/>
    <property type="match status" value="1"/>
</dbReference>
<name>A0ABU8TI11_9HYPH</name>
<dbReference type="PANTHER" id="PTHR43822">
    <property type="entry name" value="HOMOACONITASE, MITOCHONDRIAL-RELATED"/>
    <property type="match status" value="1"/>
</dbReference>
<organism evidence="8 9">
    <name type="scientific">Roseibium algae</name>
    <dbReference type="NCBI Taxonomy" id="3123038"/>
    <lineage>
        <taxon>Bacteria</taxon>
        <taxon>Pseudomonadati</taxon>
        <taxon>Pseudomonadota</taxon>
        <taxon>Alphaproteobacteria</taxon>
        <taxon>Hyphomicrobiales</taxon>
        <taxon>Stappiaceae</taxon>
        <taxon>Roseibium</taxon>
    </lineage>
</organism>
<comment type="caution">
    <text evidence="8">The sequence shown here is derived from an EMBL/GenBank/DDBJ whole genome shotgun (WGS) entry which is preliminary data.</text>
</comment>
<accession>A0ABU8TI11</accession>
<keyword evidence="9" id="KW-1185">Reference proteome</keyword>
<dbReference type="Proteomes" id="UP001385499">
    <property type="component" value="Unassembled WGS sequence"/>
</dbReference>
<dbReference type="NCBIfam" id="NF001614">
    <property type="entry name" value="PRK00402.1"/>
    <property type="match status" value="1"/>
</dbReference>
<keyword evidence="4" id="KW-0408">Iron</keyword>
<dbReference type="InterPro" id="IPR006251">
    <property type="entry name" value="Homoacnase/IPMdehydase_lsu"/>
</dbReference>
<evidence type="ECO:0000313" key="8">
    <source>
        <dbReference type="EMBL" id="MEJ8473792.1"/>
    </source>
</evidence>
<dbReference type="EMBL" id="JBAKIA010000004">
    <property type="protein sequence ID" value="MEJ8473792.1"/>
    <property type="molecule type" value="Genomic_DNA"/>
</dbReference>